<dbReference type="Gene3D" id="1.10.560.10">
    <property type="entry name" value="GroEL-like equatorial domain"/>
    <property type="match status" value="2"/>
</dbReference>
<dbReference type="GO" id="GO:0051131">
    <property type="term" value="P:chaperone-mediated protein complex assembly"/>
    <property type="evidence" value="ECO:0007669"/>
    <property type="project" value="InterPro"/>
</dbReference>
<dbReference type="InterPro" id="IPR042984">
    <property type="entry name" value="BBS12"/>
</dbReference>
<dbReference type="Gene3D" id="3.30.260.10">
    <property type="entry name" value="TCP-1-like chaperonin intermediate domain"/>
    <property type="match status" value="1"/>
</dbReference>
<dbReference type="OrthoDB" id="10037098at2759"/>
<dbReference type="GO" id="GO:0005524">
    <property type="term" value="F:ATP binding"/>
    <property type="evidence" value="ECO:0007669"/>
    <property type="project" value="InterPro"/>
</dbReference>
<dbReference type="GO" id="GO:0060027">
    <property type="term" value="P:convergent extension involved in gastrulation"/>
    <property type="evidence" value="ECO:0007669"/>
    <property type="project" value="Ensembl"/>
</dbReference>
<dbReference type="InterPro" id="IPR027413">
    <property type="entry name" value="GROEL-like_equatorial_sf"/>
</dbReference>
<dbReference type="InterPro" id="IPR027409">
    <property type="entry name" value="GroEL-like_apical_dom_sf"/>
</dbReference>
<evidence type="ECO:0000313" key="1">
    <source>
        <dbReference type="Proteomes" id="UP000515129"/>
    </source>
</evidence>
<dbReference type="SUPFAM" id="SSF48592">
    <property type="entry name" value="GroEL equatorial domain-like"/>
    <property type="match status" value="1"/>
</dbReference>
<dbReference type="InterPro" id="IPR027410">
    <property type="entry name" value="TCP-1-like_intermed_sf"/>
</dbReference>
<dbReference type="AlphaFoldDB" id="A0A6P6NXA0"/>
<dbReference type="KEGG" id="caua:113091904"/>
<dbReference type="PANTHER" id="PTHR46883:SF1">
    <property type="entry name" value="BARDET-BIEDL SYNDROME 12 PROTEIN"/>
    <property type="match status" value="1"/>
</dbReference>
<protein>
    <submittedName>
        <fullName evidence="2">Bardet-Biedl syndrome 12 protein isoform X1</fullName>
    </submittedName>
</protein>
<keyword evidence="1" id="KW-1185">Reference proteome</keyword>
<dbReference type="Gene3D" id="3.50.7.10">
    <property type="entry name" value="GroEL"/>
    <property type="match status" value="1"/>
</dbReference>
<reference evidence="2" key="1">
    <citation type="submission" date="2025-08" db="UniProtKB">
        <authorList>
            <consortium name="RefSeq"/>
        </authorList>
    </citation>
    <scope>IDENTIFICATION</scope>
    <source>
        <strain evidence="2">Wakin</strain>
        <tissue evidence="2">Muscle</tissue>
    </source>
</reference>
<dbReference type="SUPFAM" id="SSF52029">
    <property type="entry name" value="GroEL apical domain-like"/>
    <property type="match status" value="1"/>
</dbReference>
<proteinExistence type="predicted"/>
<evidence type="ECO:0000313" key="2">
    <source>
        <dbReference type="RefSeq" id="XP_026113366.1"/>
    </source>
</evidence>
<dbReference type="Pfam" id="PF00118">
    <property type="entry name" value="Cpn60_TCP1"/>
    <property type="match status" value="2"/>
</dbReference>
<organism evidence="1 2">
    <name type="scientific">Carassius auratus</name>
    <name type="common">Goldfish</name>
    <dbReference type="NCBI Taxonomy" id="7957"/>
    <lineage>
        <taxon>Eukaryota</taxon>
        <taxon>Metazoa</taxon>
        <taxon>Chordata</taxon>
        <taxon>Craniata</taxon>
        <taxon>Vertebrata</taxon>
        <taxon>Euteleostomi</taxon>
        <taxon>Actinopterygii</taxon>
        <taxon>Neopterygii</taxon>
        <taxon>Teleostei</taxon>
        <taxon>Ostariophysi</taxon>
        <taxon>Cypriniformes</taxon>
        <taxon>Cyprinidae</taxon>
        <taxon>Cyprininae</taxon>
        <taxon>Carassius</taxon>
    </lineage>
</organism>
<dbReference type="Proteomes" id="UP000515129">
    <property type="component" value="Unplaced"/>
</dbReference>
<dbReference type="GO" id="GO:0045494">
    <property type="term" value="P:photoreceptor cell maintenance"/>
    <property type="evidence" value="ECO:0007669"/>
    <property type="project" value="TreeGrafter"/>
</dbReference>
<sequence>MCEDTGESVFRLIQTENKTHVDFADITMSGSATVAQRCHIGLQQLEAIAATTHSFLGPNKRPKFIQDEDAGDAVLVSSCSRLLEHIELDGSVGQLLHEMVQAQQKVFHSGTGTLVFLAGVWSRVALECLNRGITVLDIKTAMRNGLDVCLEVCKQSAVSVKEVSCQKLKELKPTSALKSENQDSETQSLDVRLSQNLRLKLKHSRHFNLQTENTQTTPNDVSGIAQAVSHGCDSSMRLVLQACKLQSKITEDARNRPLDIQKLVTCLIPGMSEEKSCVLHGFVTLLSVEQASVVRHLQGQALKIALVNGDLSEKYRHMGFNRPANVVHITDRANMSSVSLEERWIEDALRKLHEFSIDVVLASGTAGAKLKDRTLGANVLVIEGVKRSVLNDFSTRTGAIMVSYVTQIDENCVGQGVTVSPWRDCSRKKDLVAVSIVSASTSLVTAVISSSLSAKLQSLEDQFWSCAHRLHQALTDGKLLHGAGATELLCIQQLHQSRQTEMENPQESVVLELMAEAWMDYVSTLMLNSGSVVSKSEAWTAIAHQMRLYKAGEAISRDADGVGVYDNVTVKTEAWRRALDLVFLVLQSDTEIITGVSEGEHVYSELMYL</sequence>
<accession>A0A6P6NXA0</accession>
<dbReference type="InterPro" id="IPR002423">
    <property type="entry name" value="Cpn60/GroEL/TCP-1"/>
</dbReference>
<gene>
    <name evidence="2" type="primary">LOC113091904</name>
</gene>
<dbReference type="PANTHER" id="PTHR46883">
    <property type="entry name" value="BARDET-BIEDL SYNDROME 12 PROTEIN"/>
    <property type="match status" value="1"/>
</dbReference>
<dbReference type="RefSeq" id="XP_026113366.1">
    <property type="nucleotide sequence ID" value="XM_026257581.1"/>
</dbReference>
<name>A0A6P6NXA0_CARAU</name>